<dbReference type="SMART" id="SM00769">
    <property type="entry name" value="WHy"/>
    <property type="match status" value="1"/>
</dbReference>
<dbReference type="GO" id="GO:0098542">
    <property type="term" value="P:defense response to other organism"/>
    <property type="evidence" value="ECO:0007669"/>
    <property type="project" value="InterPro"/>
</dbReference>
<evidence type="ECO:0000256" key="4">
    <source>
        <dbReference type="ARBA" id="ARBA00023136"/>
    </source>
</evidence>
<organism evidence="8 9">
    <name type="scientific">Canna indica</name>
    <name type="common">Indian-shot</name>
    <dbReference type="NCBI Taxonomy" id="4628"/>
    <lineage>
        <taxon>Eukaryota</taxon>
        <taxon>Viridiplantae</taxon>
        <taxon>Streptophyta</taxon>
        <taxon>Embryophyta</taxon>
        <taxon>Tracheophyta</taxon>
        <taxon>Spermatophyta</taxon>
        <taxon>Magnoliopsida</taxon>
        <taxon>Liliopsida</taxon>
        <taxon>Zingiberales</taxon>
        <taxon>Cannaceae</taxon>
        <taxon>Canna</taxon>
    </lineage>
</organism>
<dbReference type="PANTHER" id="PTHR31234:SF4">
    <property type="entry name" value="EXPRESSED PROTEIN"/>
    <property type="match status" value="1"/>
</dbReference>
<name>A0AAQ3QP39_9LILI</name>
<reference evidence="8 9" key="1">
    <citation type="submission" date="2023-10" db="EMBL/GenBank/DDBJ databases">
        <title>Chromosome-scale genome assembly provides insights into flower coloration mechanisms of Canna indica.</title>
        <authorList>
            <person name="Li C."/>
        </authorList>
    </citation>
    <scope>NUCLEOTIDE SEQUENCE [LARGE SCALE GENOMIC DNA]</scope>
    <source>
        <tissue evidence="8">Flower</tissue>
    </source>
</reference>
<protein>
    <recommendedName>
        <fullName evidence="7">Water stress and hypersensitive response domain-containing protein</fullName>
    </recommendedName>
</protein>
<comment type="subcellular location">
    <subcellularLocation>
        <location evidence="1">Membrane</location>
        <topology evidence="1">Single-pass membrane protein</topology>
    </subcellularLocation>
</comment>
<evidence type="ECO:0000256" key="1">
    <source>
        <dbReference type="ARBA" id="ARBA00004167"/>
    </source>
</evidence>
<evidence type="ECO:0000259" key="7">
    <source>
        <dbReference type="SMART" id="SM00769"/>
    </source>
</evidence>
<dbReference type="InterPro" id="IPR004864">
    <property type="entry name" value="LEA_2"/>
</dbReference>
<feature type="domain" description="Water stress and hypersensitive response" evidence="7">
    <location>
        <begin position="115"/>
        <end position="232"/>
    </location>
</feature>
<evidence type="ECO:0000313" key="8">
    <source>
        <dbReference type="EMBL" id="WOL15210.1"/>
    </source>
</evidence>
<dbReference type="GO" id="GO:0016020">
    <property type="term" value="C:membrane"/>
    <property type="evidence" value="ECO:0007669"/>
    <property type="project" value="UniProtKB-SubCell"/>
</dbReference>
<gene>
    <name evidence="8" type="ORF">Cni_G23991</name>
</gene>
<dbReference type="Pfam" id="PF03168">
    <property type="entry name" value="LEA_2"/>
    <property type="match status" value="1"/>
</dbReference>
<evidence type="ECO:0000313" key="9">
    <source>
        <dbReference type="Proteomes" id="UP001327560"/>
    </source>
</evidence>
<keyword evidence="3 6" id="KW-1133">Transmembrane helix</keyword>
<keyword evidence="4 6" id="KW-0472">Membrane</keyword>
<dbReference type="PANTHER" id="PTHR31234">
    <property type="entry name" value="LATE EMBRYOGENESIS ABUNDANT (LEA) HYDROXYPROLINE-RICH GLYCOPROTEIN FAMILY"/>
    <property type="match status" value="1"/>
</dbReference>
<dbReference type="AlphaFoldDB" id="A0AAQ3QP39"/>
<dbReference type="SUPFAM" id="SSF117070">
    <property type="entry name" value="LEA14-like"/>
    <property type="match status" value="1"/>
</dbReference>
<dbReference type="Proteomes" id="UP001327560">
    <property type="component" value="Chromosome 7"/>
</dbReference>
<evidence type="ECO:0000256" key="6">
    <source>
        <dbReference type="SAM" id="Phobius"/>
    </source>
</evidence>
<evidence type="ECO:0000256" key="5">
    <source>
        <dbReference type="SAM" id="MobiDB-lite"/>
    </source>
</evidence>
<evidence type="ECO:0000256" key="2">
    <source>
        <dbReference type="ARBA" id="ARBA00022692"/>
    </source>
</evidence>
<dbReference type="InterPro" id="IPR013990">
    <property type="entry name" value="WHy-dom"/>
</dbReference>
<feature type="transmembrane region" description="Helical" evidence="6">
    <location>
        <begin position="70"/>
        <end position="102"/>
    </location>
</feature>
<dbReference type="GO" id="GO:0009269">
    <property type="term" value="P:response to desiccation"/>
    <property type="evidence" value="ECO:0007669"/>
    <property type="project" value="InterPro"/>
</dbReference>
<dbReference type="InterPro" id="IPR044839">
    <property type="entry name" value="NDR1-like"/>
</dbReference>
<keyword evidence="2 6" id="KW-0812">Transmembrane</keyword>
<accession>A0AAQ3QP39</accession>
<evidence type="ECO:0000256" key="3">
    <source>
        <dbReference type="ARBA" id="ARBA00022989"/>
    </source>
</evidence>
<keyword evidence="9" id="KW-1185">Reference proteome</keyword>
<sequence>MTVMDKSSEPAAPLLADPPPPSNQPQTCYGIPAVTATTAVLEDPYFPEPPAYVLLPVYPRRRRRRRSFCGCFRCCGSLLSSSTLLSGAFFVVLLLSASFFLWPSDPELSVARLSLDDIRVTMTPEASIDISLDVELRVRNPDFFALNYRSIVVSILYRGRPLGSVTADGGHIRARGVSYVRAKLKLDGIRLLTDAIYLIEDLARGSLPLDTVTEIDGRMRLFFLDVPVEGKFSCALNVNPQTQKVIHQDCYPE</sequence>
<feature type="region of interest" description="Disordered" evidence="5">
    <location>
        <begin position="1"/>
        <end position="24"/>
    </location>
</feature>
<proteinExistence type="predicted"/>
<dbReference type="EMBL" id="CP136896">
    <property type="protein sequence ID" value="WOL15210.1"/>
    <property type="molecule type" value="Genomic_DNA"/>
</dbReference>
<dbReference type="Gene3D" id="2.60.40.1820">
    <property type="match status" value="1"/>
</dbReference>